<dbReference type="GO" id="GO:0020037">
    <property type="term" value="F:heme binding"/>
    <property type="evidence" value="ECO:0007669"/>
    <property type="project" value="InterPro"/>
</dbReference>
<dbReference type="PANTHER" id="PTHR24291:SF209">
    <property type="entry name" value="CYTOCHROME P450-LIKE PROTEIN"/>
    <property type="match status" value="1"/>
</dbReference>
<evidence type="ECO:0000256" key="1">
    <source>
        <dbReference type="ARBA" id="ARBA00001971"/>
    </source>
</evidence>
<evidence type="ECO:0000256" key="8">
    <source>
        <dbReference type="PIRSR" id="PIRSR602401-1"/>
    </source>
</evidence>
<dbReference type="GO" id="GO:0004497">
    <property type="term" value="F:monooxygenase activity"/>
    <property type="evidence" value="ECO:0007669"/>
    <property type="project" value="UniProtKB-KW"/>
</dbReference>
<keyword evidence="3 8" id="KW-0349">Heme</keyword>
<evidence type="ECO:0000256" key="5">
    <source>
        <dbReference type="ARBA" id="ARBA00023002"/>
    </source>
</evidence>
<dbReference type="PANTHER" id="PTHR24291">
    <property type="entry name" value="CYTOCHROME P450 FAMILY 4"/>
    <property type="match status" value="1"/>
</dbReference>
<keyword evidence="4 8" id="KW-0479">Metal-binding</keyword>
<comment type="cofactor">
    <cofactor evidence="1 8">
        <name>heme</name>
        <dbReference type="ChEBI" id="CHEBI:30413"/>
    </cofactor>
</comment>
<evidence type="ECO:0000256" key="9">
    <source>
        <dbReference type="RuleBase" id="RU000461"/>
    </source>
</evidence>
<dbReference type="Gene3D" id="1.10.630.10">
    <property type="entry name" value="Cytochrome P450"/>
    <property type="match status" value="1"/>
</dbReference>
<comment type="similarity">
    <text evidence="2 9">Belongs to the cytochrome P450 family.</text>
</comment>
<evidence type="ECO:0000256" key="10">
    <source>
        <dbReference type="SAM" id="Phobius"/>
    </source>
</evidence>
<reference evidence="11" key="1">
    <citation type="submission" date="2014-07" db="EMBL/GenBank/DDBJ databases">
        <title>A systematic study of Ichneumonosoma Meijere, Pelmatops Enderlein, Pseudopelmatops Shiraki and Soita Walker (Diptera: Tephritidae).</title>
        <authorList>
            <person name="Chen X.-L."/>
            <person name="Norrbom A."/>
            <person name="Zhu C.-D."/>
        </authorList>
    </citation>
    <scope>NUCLEOTIDE SEQUENCE</scope>
</reference>
<keyword evidence="10" id="KW-1133">Transmembrane helix</keyword>
<dbReference type="OrthoDB" id="1470350at2759"/>
<dbReference type="PRINTS" id="PR00463">
    <property type="entry name" value="EP450I"/>
</dbReference>
<evidence type="ECO:0000256" key="3">
    <source>
        <dbReference type="ARBA" id="ARBA00022617"/>
    </source>
</evidence>
<dbReference type="InterPro" id="IPR036396">
    <property type="entry name" value="Cyt_P450_sf"/>
</dbReference>
<evidence type="ECO:0000256" key="7">
    <source>
        <dbReference type="ARBA" id="ARBA00023033"/>
    </source>
</evidence>
<name>A0A0K0LBC0_NILLU</name>
<dbReference type="AlphaFoldDB" id="A0A0K0LBC0"/>
<dbReference type="InterPro" id="IPR017972">
    <property type="entry name" value="Cyt_P450_CS"/>
</dbReference>
<feature type="binding site" description="axial binding residue" evidence="8">
    <location>
        <position position="462"/>
    </location>
    <ligand>
        <name>heme</name>
        <dbReference type="ChEBI" id="CHEBI:30413"/>
    </ligand>
    <ligandPart>
        <name>Fe</name>
        <dbReference type="ChEBI" id="CHEBI:18248"/>
    </ligandPart>
</feature>
<dbReference type="PROSITE" id="PS00086">
    <property type="entry name" value="CYTOCHROME_P450"/>
    <property type="match status" value="1"/>
</dbReference>
<keyword evidence="10" id="KW-0812">Transmembrane</keyword>
<dbReference type="InterPro" id="IPR002401">
    <property type="entry name" value="Cyt_P450_E_grp-I"/>
</dbReference>
<evidence type="ECO:0000256" key="4">
    <source>
        <dbReference type="ARBA" id="ARBA00022723"/>
    </source>
</evidence>
<accession>A0A0K0LBC0</accession>
<dbReference type="SUPFAM" id="SSF48264">
    <property type="entry name" value="Cytochrome P450"/>
    <property type="match status" value="1"/>
</dbReference>
<keyword evidence="6 8" id="KW-0408">Iron</keyword>
<evidence type="ECO:0000256" key="6">
    <source>
        <dbReference type="ARBA" id="ARBA00023004"/>
    </source>
</evidence>
<organism evidence="11">
    <name type="scientific">Nilaparvata lugens</name>
    <name type="common">Brown planthopper</name>
    <dbReference type="NCBI Taxonomy" id="108931"/>
    <lineage>
        <taxon>Eukaryota</taxon>
        <taxon>Metazoa</taxon>
        <taxon>Ecdysozoa</taxon>
        <taxon>Arthropoda</taxon>
        <taxon>Hexapoda</taxon>
        <taxon>Insecta</taxon>
        <taxon>Pterygota</taxon>
        <taxon>Neoptera</taxon>
        <taxon>Paraneoptera</taxon>
        <taxon>Hemiptera</taxon>
        <taxon>Auchenorrhyncha</taxon>
        <taxon>Fulgoroidea</taxon>
        <taxon>Delphacidae</taxon>
        <taxon>Delphacinae</taxon>
        <taxon>Nilaparvata</taxon>
    </lineage>
</organism>
<dbReference type="InterPro" id="IPR001128">
    <property type="entry name" value="Cyt_P450"/>
</dbReference>
<evidence type="ECO:0000313" key="11">
    <source>
        <dbReference type="EMBL" id="AIW80002.1"/>
    </source>
</evidence>
<dbReference type="GO" id="GO:0016705">
    <property type="term" value="F:oxidoreductase activity, acting on paired donors, with incorporation or reduction of molecular oxygen"/>
    <property type="evidence" value="ECO:0007669"/>
    <property type="project" value="InterPro"/>
</dbReference>
<protein>
    <submittedName>
        <fullName evidence="11">Cytochrome P450 CYP4C62v2</fullName>
    </submittedName>
</protein>
<dbReference type="EMBL" id="KM217039">
    <property type="protein sequence ID" value="AIW80002.1"/>
    <property type="molecule type" value="mRNA"/>
</dbReference>
<keyword evidence="5 9" id="KW-0560">Oxidoreductase</keyword>
<dbReference type="GO" id="GO:0005506">
    <property type="term" value="F:iron ion binding"/>
    <property type="evidence" value="ECO:0007669"/>
    <property type="project" value="InterPro"/>
</dbReference>
<evidence type="ECO:0000256" key="2">
    <source>
        <dbReference type="ARBA" id="ARBA00010617"/>
    </source>
</evidence>
<feature type="transmembrane region" description="Helical" evidence="10">
    <location>
        <begin position="13"/>
        <end position="31"/>
    </location>
</feature>
<dbReference type="InterPro" id="IPR050196">
    <property type="entry name" value="Cytochrome_P450_Monoox"/>
</dbReference>
<sequence>MDLSVSINRKMDYTTTILSLVLFVFSALYLLRQAFRRIKIINMVDQLPGPRAYPIIGNALDFMVPRSELMNVFDSRTKKYGPLFRTWAGPVPQIHITRPEHMEIVMSSLKHIDKSKAYTFLQPWLGTGLLTGTGAKWHSHRKMITPTFHFKILDVFVEVFGEKCQTLIENLLKKADGQEFDIYPFITHCALDIICETAMGTQINAQNESDSDYVRAIYDISELTMERTTKPWLHSDLIWKSSKRGARYAHDLSILHGFTNRVISERKVARLADKERIKNHEDDDEFLGKKKRMAFLDLLLEASELGQKLTDDEIREEVDTFMFEGHDTTTAGICWSLFMLGNHPEYQDQVAQELDQIFGDSNLPPTMKDLNEMKYLERVIKESLRLFPSVPFIGRYLGEDTKFDNYIVPAGCVMNLQIFHVHRCPDQFPDPEKFNPDNFLPERTQGRHPYAYIPFSAGPRNCIGQKFAVLEEKTVLSSILRNYRVESVEKLEDLNLMNELILRPESGIRMRIYPRKKTQS</sequence>
<dbReference type="PRINTS" id="PR00385">
    <property type="entry name" value="P450"/>
</dbReference>
<proteinExistence type="evidence at transcript level"/>
<dbReference type="Pfam" id="PF00067">
    <property type="entry name" value="p450"/>
    <property type="match status" value="1"/>
</dbReference>
<keyword evidence="7 9" id="KW-0503">Monooxygenase</keyword>
<keyword evidence="10" id="KW-0472">Membrane</keyword>